<keyword evidence="3" id="KW-1185">Reference proteome</keyword>
<name>A0A8J9V1L6_9NEOP</name>
<sequence>MLKFVCFCSVLALAAAKPSVVAPLAYSAVPIVSYSSVPAVSSVSEYSNSVVHGSQVVPAVYGATYSPVVPAIYPSVAFSQAPNSPAVVLDGVNGVPLDTPEVVAARVAHYQAKALSGVHHLAKRSVTPVTYSSVFNPVSPFSPVVRNLASPFVYQAPYVTAFNAPLESTYGYSAEVPKTYTVHSW</sequence>
<accession>A0A8J9V1L6</accession>
<feature type="signal peptide" evidence="1">
    <location>
        <begin position="1"/>
        <end position="16"/>
    </location>
</feature>
<dbReference type="OrthoDB" id="6782465at2759"/>
<keyword evidence="1" id="KW-0732">Signal</keyword>
<proteinExistence type="predicted"/>
<gene>
    <name evidence="2" type="ORF">BINO364_LOCUS14754</name>
</gene>
<dbReference type="EMBL" id="OV170228">
    <property type="protein sequence ID" value="CAH0729697.1"/>
    <property type="molecule type" value="Genomic_DNA"/>
</dbReference>
<dbReference type="AlphaFoldDB" id="A0A8J9V1L6"/>
<feature type="chain" id="PRO_5035442843" description="Cuticle protein" evidence="1">
    <location>
        <begin position="17"/>
        <end position="185"/>
    </location>
</feature>
<evidence type="ECO:0000313" key="3">
    <source>
        <dbReference type="Proteomes" id="UP000838878"/>
    </source>
</evidence>
<protein>
    <recommendedName>
        <fullName evidence="4">Cuticle protein</fullName>
    </recommendedName>
</protein>
<organism evidence="2 3">
    <name type="scientific">Brenthis ino</name>
    <name type="common">lesser marbled fritillary</name>
    <dbReference type="NCBI Taxonomy" id="405034"/>
    <lineage>
        <taxon>Eukaryota</taxon>
        <taxon>Metazoa</taxon>
        <taxon>Ecdysozoa</taxon>
        <taxon>Arthropoda</taxon>
        <taxon>Hexapoda</taxon>
        <taxon>Insecta</taxon>
        <taxon>Pterygota</taxon>
        <taxon>Neoptera</taxon>
        <taxon>Endopterygota</taxon>
        <taxon>Lepidoptera</taxon>
        <taxon>Glossata</taxon>
        <taxon>Ditrysia</taxon>
        <taxon>Papilionoidea</taxon>
        <taxon>Nymphalidae</taxon>
        <taxon>Heliconiinae</taxon>
        <taxon>Argynnini</taxon>
        <taxon>Brenthis</taxon>
    </lineage>
</organism>
<evidence type="ECO:0000256" key="1">
    <source>
        <dbReference type="SAM" id="SignalP"/>
    </source>
</evidence>
<feature type="non-terminal residue" evidence="2">
    <location>
        <position position="185"/>
    </location>
</feature>
<reference evidence="2" key="1">
    <citation type="submission" date="2021-12" db="EMBL/GenBank/DDBJ databases">
        <authorList>
            <person name="Martin H S."/>
        </authorList>
    </citation>
    <scope>NUCLEOTIDE SEQUENCE</scope>
</reference>
<evidence type="ECO:0008006" key="4">
    <source>
        <dbReference type="Google" id="ProtNLM"/>
    </source>
</evidence>
<evidence type="ECO:0000313" key="2">
    <source>
        <dbReference type="EMBL" id="CAH0729697.1"/>
    </source>
</evidence>
<dbReference type="Proteomes" id="UP000838878">
    <property type="component" value="Chromosome 8"/>
</dbReference>